<evidence type="ECO:0000256" key="1">
    <source>
        <dbReference type="SAM" id="MobiDB-lite"/>
    </source>
</evidence>
<name>A0A841L7G6_9SPHN</name>
<dbReference type="Pfam" id="PF00535">
    <property type="entry name" value="Glycos_transf_2"/>
    <property type="match status" value="1"/>
</dbReference>
<proteinExistence type="predicted"/>
<keyword evidence="3" id="KW-0808">Transferase</keyword>
<dbReference type="GO" id="GO:0016740">
    <property type="term" value="F:transferase activity"/>
    <property type="evidence" value="ECO:0007669"/>
    <property type="project" value="UniProtKB-KW"/>
</dbReference>
<dbReference type="PANTHER" id="PTHR43685:SF2">
    <property type="entry name" value="GLYCOSYLTRANSFERASE 2-LIKE DOMAIN-CONTAINING PROTEIN"/>
    <property type="match status" value="1"/>
</dbReference>
<organism evidence="3 4">
    <name type="scientific">Polymorphobacter multimanifer</name>
    <dbReference type="NCBI Taxonomy" id="1070431"/>
    <lineage>
        <taxon>Bacteria</taxon>
        <taxon>Pseudomonadati</taxon>
        <taxon>Pseudomonadota</taxon>
        <taxon>Alphaproteobacteria</taxon>
        <taxon>Sphingomonadales</taxon>
        <taxon>Sphingosinicellaceae</taxon>
        <taxon>Polymorphobacter</taxon>
    </lineage>
</organism>
<dbReference type="InterPro" id="IPR029044">
    <property type="entry name" value="Nucleotide-diphossugar_trans"/>
</dbReference>
<dbReference type="InterPro" id="IPR050834">
    <property type="entry name" value="Glycosyltransf_2"/>
</dbReference>
<dbReference type="SUPFAM" id="SSF53448">
    <property type="entry name" value="Nucleotide-diphospho-sugar transferases"/>
    <property type="match status" value="1"/>
</dbReference>
<evidence type="ECO:0000313" key="3">
    <source>
        <dbReference type="EMBL" id="MBB6228547.1"/>
    </source>
</evidence>
<gene>
    <name evidence="3" type="ORF">FHS79_002737</name>
</gene>
<dbReference type="RefSeq" id="WP_184201056.1">
    <property type="nucleotide sequence ID" value="NZ_BMOX01000021.1"/>
</dbReference>
<sequence>MKFSICIPNYNYARYIGDAIESALGQPVDLEVIACDNASTDNSVETIRGIVDPRLNLVRNRFNVGFAGNLDRATRGATGDRIILLSADDLIARDGLLAYDRLAAALGDSHRDAIFSSAQSIIDGDGSSANGAASSGLDRKLWTDAVLEPALSEAVGAPVWRMSAAPLLRQSLTLMRVPFHFLTTCYSRKLYDDVEGYGGGRLINPDKAFAWKLLSVASDAYFVDAPLFRYRVHNANQNAIQSKVGALKLVVDDYVASFDTPPSVLARAGLSPGDLADAFIEQNIGLRGMKLVAEGNRRDARRGLDFGRAAYPDRMRRSPTIAKLRALLALGDVGSKVAARLYDGEKRRWARRLEASSDSPVRGAATPVASIG</sequence>
<dbReference type="Proteomes" id="UP000538147">
    <property type="component" value="Unassembled WGS sequence"/>
</dbReference>
<dbReference type="EMBL" id="JACIIV010000020">
    <property type="protein sequence ID" value="MBB6228547.1"/>
    <property type="molecule type" value="Genomic_DNA"/>
</dbReference>
<accession>A0A841L7G6</accession>
<feature type="region of interest" description="Disordered" evidence="1">
    <location>
        <begin position="353"/>
        <end position="372"/>
    </location>
</feature>
<comment type="caution">
    <text evidence="3">The sequence shown here is derived from an EMBL/GenBank/DDBJ whole genome shotgun (WGS) entry which is preliminary data.</text>
</comment>
<dbReference type="AlphaFoldDB" id="A0A841L7G6"/>
<dbReference type="Gene3D" id="3.90.550.10">
    <property type="entry name" value="Spore Coat Polysaccharide Biosynthesis Protein SpsA, Chain A"/>
    <property type="match status" value="1"/>
</dbReference>
<feature type="domain" description="Glycosyltransferase 2-like" evidence="2">
    <location>
        <begin position="4"/>
        <end position="96"/>
    </location>
</feature>
<protein>
    <submittedName>
        <fullName evidence="3">Glycosyltransferase involved in cell wall biosynthesis</fullName>
    </submittedName>
</protein>
<reference evidence="3 4" key="1">
    <citation type="submission" date="2020-08" db="EMBL/GenBank/DDBJ databases">
        <title>Genomic Encyclopedia of Type Strains, Phase IV (KMG-IV): sequencing the most valuable type-strain genomes for metagenomic binning, comparative biology and taxonomic classification.</title>
        <authorList>
            <person name="Goeker M."/>
        </authorList>
    </citation>
    <scope>NUCLEOTIDE SEQUENCE [LARGE SCALE GENOMIC DNA]</scope>
    <source>
        <strain evidence="3 4">DSM 102189</strain>
    </source>
</reference>
<keyword evidence="4" id="KW-1185">Reference proteome</keyword>
<evidence type="ECO:0000313" key="4">
    <source>
        <dbReference type="Proteomes" id="UP000538147"/>
    </source>
</evidence>
<dbReference type="PANTHER" id="PTHR43685">
    <property type="entry name" value="GLYCOSYLTRANSFERASE"/>
    <property type="match status" value="1"/>
</dbReference>
<evidence type="ECO:0000259" key="2">
    <source>
        <dbReference type="Pfam" id="PF00535"/>
    </source>
</evidence>
<dbReference type="InterPro" id="IPR001173">
    <property type="entry name" value="Glyco_trans_2-like"/>
</dbReference>